<evidence type="ECO:0000313" key="7">
    <source>
        <dbReference type="Proteomes" id="UP001289374"/>
    </source>
</evidence>
<protein>
    <submittedName>
        <fullName evidence="6">Protein BONZAI 1</fullName>
    </submittedName>
</protein>
<feature type="coiled-coil region" evidence="3">
    <location>
        <begin position="440"/>
        <end position="489"/>
    </location>
</feature>
<feature type="region of interest" description="Disordered" evidence="4">
    <location>
        <begin position="584"/>
        <end position="606"/>
    </location>
</feature>
<comment type="similarity">
    <text evidence="1">Belongs to the copine family.</text>
</comment>
<accession>A0AAE1XEX8</accession>
<dbReference type="InterPro" id="IPR037768">
    <property type="entry name" value="C2B_Copine"/>
</dbReference>
<sequence>MVYAEESVSSKTTAEMILRCSDLESKDLFSKSDPFLVISKITESGILVPICKTEVLKNDHNPKWKQIFLSIQQVGSKDSPLTIECFNFNSNGKHDLLGKVQKSLAELEKLHSVAMGESLFIPASVGQNHHNKVLKSQLFVDKYSENIQHTFLDYLAGGYELNFMVAIDFTASNGNPRLPDSLHYIDPSGRPNAYQRAILEVGGVLQFYDSDRKFPAWGFGARPIDGPVSHCFNLNGSSSYCEVEGIHGIMVAYTSALFNVSLAGPTLFGHVVTNAAQIASASVANNERKYFILLIITDGVITDLQETKDAFVMASDLPLSILIVGVGGADFKEMEILDADKGDRLESSTGRVASRDIVQFVPFRDVQSGEVSVVQSLLAELPSQFLTYVRARVLVQIHNRMWNWLGCMEYGYSSPSETRKAMFYVRVLSGYEERRIRSYRLQLQQRLQQAQQRKAALKQVPEQIILSEMRRMVEDMQSLNKKLEETSCQRSIMKQTYAKVFKSIRDLAVTISDISSLVVALVEYFADGQQEAAIEEYFKPIDKEAEIIMKMQLEGEEKTVREMMSAMQRQALLEKAEAEKFANLQNAKTDKHIQEPTGADKSAQRR</sequence>
<dbReference type="EMBL" id="JACGWL010000001">
    <property type="protein sequence ID" value="KAK4410700.1"/>
    <property type="molecule type" value="Genomic_DNA"/>
</dbReference>
<dbReference type="AlphaFoldDB" id="A0AAE1XEX8"/>
<dbReference type="SMART" id="SM00239">
    <property type="entry name" value="C2"/>
    <property type="match status" value="1"/>
</dbReference>
<dbReference type="SMART" id="SM00327">
    <property type="entry name" value="VWA"/>
    <property type="match status" value="1"/>
</dbReference>
<evidence type="ECO:0000259" key="5">
    <source>
        <dbReference type="PROSITE" id="PS50004"/>
    </source>
</evidence>
<dbReference type="GO" id="GO:0071277">
    <property type="term" value="P:cellular response to calcium ion"/>
    <property type="evidence" value="ECO:0007669"/>
    <property type="project" value="TreeGrafter"/>
</dbReference>
<keyword evidence="7" id="KW-1185">Reference proteome</keyword>
<dbReference type="SUPFAM" id="SSF53300">
    <property type="entry name" value="vWA-like"/>
    <property type="match status" value="1"/>
</dbReference>
<evidence type="ECO:0000313" key="6">
    <source>
        <dbReference type="EMBL" id="KAK4410700.1"/>
    </source>
</evidence>
<dbReference type="Pfam" id="PF07002">
    <property type="entry name" value="Copine"/>
    <property type="match status" value="1"/>
</dbReference>
<dbReference type="InterPro" id="IPR035892">
    <property type="entry name" value="C2_domain_sf"/>
</dbReference>
<feature type="domain" description="C2" evidence="5">
    <location>
        <begin position="1"/>
        <end position="118"/>
    </location>
</feature>
<organism evidence="6 7">
    <name type="scientific">Sesamum angolense</name>
    <dbReference type="NCBI Taxonomy" id="2727404"/>
    <lineage>
        <taxon>Eukaryota</taxon>
        <taxon>Viridiplantae</taxon>
        <taxon>Streptophyta</taxon>
        <taxon>Embryophyta</taxon>
        <taxon>Tracheophyta</taxon>
        <taxon>Spermatophyta</taxon>
        <taxon>Magnoliopsida</taxon>
        <taxon>eudicotyledons</taxon>
        <taxon>Gunneridae</taxon>
        <taxon>Pentapetalae</taxon>
        <taxon>asterids</taxon>
        <taxon>lamiids</taxon>
        <taxon>Lamiales</taxon>
        <taxon>Pedaliaceae</taxon>
        <taxon>Sesamum</taxon>
    </lineage>
</organism>
<keyword evidence="2" id="KW-0677">Repeat</keyword>
<name>A0AAE1XEX8_9LAMI</name>
<reference evidence="6" key="1">
    <citation type="submission" date="2020-06" db="EMBL/GenBank/DDBJ databases">
        <authorList>
            <person name="Li T."/>
            <person name="Hu X."/>
            <person name="Zhang T."/>
            <person name="Song X."/>
            <person name="Zhang H."/>
            <person name="Dai N."/>
            <person name="Sheng W."/>
            <person name="Hou X."/>
            <person name="Wei L."/>
        </authorList>
    </citation>
    <scope>NUCLEOTIDE SEQUENCE</scope>
    <source>
        <strain evidence="6">K16</strain>
        <tissue evidence="6">Leaf</tissue>
    </source>
</reference>
<dbReference type="FunFam" id="2.60.40.150:FF:000208">
    <property type="entry name" value="Protein BONZAI 2"/>
    <property type="match status" value="1"/>
</dbReference>
<keyword evidence="3" id="KW-0175">Coiled coil</keyword>
<comment type="caution">
    <text evidence="6">The sequence shown here is derived from an EMBL/GenBank/DDBJ whole genome shotgun (WGS) entry which is preliminary data.</text>
</comment>
<dbReference type="PROSITE" id="PS50004">
    <property type="entry name" value="C2"/>
    <property type="match status" value="1"/>
</dbReference>
<dbReference type="PANTHER" id="PTHR10857">
    <property type="entry name" value="COPINE"/>
    <property type="match status" value="1"/>
</dbReference>
<reference evidence="6" key="2">
    <citation type="journal article" date="2024" name="Plant">
        <title>Genomic evolution and insights into agronomic trait innovations of Sesamum species.</title>
        <authorList>
            <person name="Miao H."/>
            <person name="Wang L."/>
            <person name="Qu L."/>
            <person name="Liu H."/>
            <person name="Sun Y."/>
            <person name="Le M."/>
            <person name="Wang Q."/>
            <person name="Wei S."/>
            <person name="Zheng Y."/>
            <person name="Lin W."/>
            <person name="Duan Y."/>
            <person name="Cao H."/>
            <person name="Xiong S."/>
            <person name="Wang X."/>
            <person name="Wei L."/>
            <person name="Li C."/>
            <person name="Ma Q."/>
            <person name="Ju M."/>
            <person name="Zhao R."/>
            <person name="Li G."/>
            <person name="Mu C."/>
            <person name="Tian Q."/>
            <person name="Mei H."/>
            <person name="Zhang T."/>
            <person name="Gao T."/>
            <person name="Zhang H."/>
        </authorList>
    </citation>
    <scope>NUCLEOTIDE SEQUENCE</scope>
    <source>
        <strain evidence="6">K16</strain>
    </source>
</reference>
<dbReference type="PANTHER" id="PTHR10857:SF106">
    <property type="entry name" value="C2 DOMAIN-CONTAINING PROTEIN"/>
    <property type="match status" value="1"/>
</dbReference>
<gene>
    <name evidence="6" type="ORF">Sango_0143000</name>
</gene>
<evidence type="ECO:0000256" key="3">
    <source>
        <dbReference type="SAM" id="Coils"/>
    </source>
</evidence>
<dbReference type="Gene3D" id="2.60.40.150">
    <property type="entry name" value="C2 domain"/>
    <property type="match status" value="1"/>
</dbReference>
<dbReference type="InterPro" id="IPR045052">
    <property type="entry name" value="Copine"/>
</dbReference>
<dbReference type="InterPro" id="IPR010734">
    <property type="entry name" value="Copine_C"/>
</dbReference>
<dbReference type="InterPro" id="IPR036465">
    <property type="entry name" value="vWFA_dom_sf"/>
</dbReference>
<evidence type="ECO:0000256" key="4">
    <source>
        <dbReference type="SAM" id="MobiDB-lite"/>
    </source>
</evidence>
<evidence type="ECO:0000256" key="1">
    <source>
        <dbReference type="ARBA" id="ARBA00009048"/>
    </source>
</evidence>
<dbReference type="GO" id="GO:0005886">
    <property type="term" value="C:plasma membrane"/>
    <property type="evidence" value="ECO:0007669"/>
    <property type="project" value="TreeGrafter"/>
</dbReference>
<dbReference type="CDD" id="cd04047">
    <property type="entry name" value="C2B_Copine"/>
    <property type="match status" value="1"/>
</dbReference>
<evidence type="ECO:0000256" key="2">
    <source>
        <dbReference type="ARBA" id="ARBA00022737"/>
    </source>
</evidence>
<dbReference type="SUPFAM" id="SSF49562">
    <property type="entry name" value="C2 domain (Calcium/lipid-binding domain, CaLB)"/>
    <property type="match status" value="1"/>
</dbReference>
<dbReference type="Pfam" id="PF00168">
    <property type="entry name" value="C2"/>
    <property type="match status" value="1"/>
</dbReference>
<dbReference type="InterPro" id="IPR000008">
    <property type="entry name" value="C2_dom"/>
</dbReference>
<dbReference type="InterPro" id="IPR002035">
    <property type="entry name" value="VWF_A"/>
</dbReference>
<proteinExistence type="inferred from homology"/>
<dbReference type="GO" id="GO:0005544">
    <property type="term" value="F:calcium-dependent phospholipid binding"/>
    <property type="evidence" value="ECO:0007669"/>
    <property type="project" value="InterPro"/>
</dbReference>
<dbReference type="CDD" id="cd01459">
    <property type="entry name" value="vWA_copine_like"/>
    <property type="match status" value="1"/>
</dbReference>
<dbReference type="Proteomes" id="UP001289374">
    <property type="component" value="Unassembled WGS sequence"/>
</dbReference>